<dbReference type="GO" id="GO:0005737">
    <property type="term" value="C:cytoplasm"/>
    <property type="evidence" value="ECO:0007669"/>
    <property type="project" value="TreeGrafter"/>
</dbReference>
<feature type="domain" description="Enoyl reductase (ER)" evidence="7">
    <location>
        <begin position="8"/>
        <end position="355"/>
    </location>
</feature>
<dbReference type="InterPro" id="IPR002328">
    <property type="entry name" value="ADH_Zn_CS"/>
</dbReference>
<dbReference type="InterPro" id="IPR036291">
    <property type="entry name" value="NAD(P)-bd_dom_sf"/>
</dbReference>
<comment type="similarity">
    <text evidence="2 6">Belongs to the zinc-containing alcohol dehydrogenase family.</text>
</comment>
<dbReference type="Pfam" id="PF00107">
    <property type="entry name" value="ADH_zinc_N"/>
    <property type="match status" value="1"/>
</dbReference>
<evidence type="ECO:0000259" key="7">
    <source>
        <dbReference type="SMART" id="SM00829"/>
    </source>
</evidence>
<protein>
    <submittedName>
        <fullName evidence="8">(R,R)-butanediol dehydrogenase</fullName>
    </submittedName>
</protein>
<dbReference type="OrthoDB" id="3941538at2759"/>
<evidence type="ECO:0000313" key="9">
    <source>
        <dbReference type="Proteomes" id="UP000030686"/>
    </source>
</evidence>
<comment type="cofactor">
    <cofactor evidence="1 6">
        <name>Zn(2+)</name>
        <dbReference type="ChEBI" id="CHEBI:29105"/>
    </cofactor>
</comment>
<dbReference type="PANTHER" id="PTHR43161:SF23">
    <property type="entry name" value="(R,R)-BUTANEDIOL DEHYDROGENASE-RELATED"/>
    <property type="match status" value="1"/>
</dbReference>
<accession>W6QNA4</accession>
<dbReference type="Pfam" id="PF08240">
    <property type="entry name" value="ADH_N"/>
    <property type="match status" value="1"/>
</dbReference>
<keyword evidence="5" id="KW-0560">Oxidoreductase</keyword>
<dbReference type="SUPFAM" id="SSF51735">
    <property type="entry name" value="NAD(P)-binding Rossmann-fold domains"/>
    <property type="match status" value="1"/>
</dbReference>
<dbReference type="OMA" id="LFCGHCA"/>
<keyword evidence="4 6" id="KW-0862">Zinc</keyword>
<dbReference type="InterPro" id="IPR013154">
    <property type="entry name" value="ADH-like_N"/>
</dbReference>
<dbReference type="InterPro" id="IPR011032">
    <property type="entry name" value="GroES-like_sf"/>
</dbReference>
<sequence length="359" mass="37764">MRAVRFHGRGDIRVDEIEEPVCGDGQVKIRPAFVGICGSDIHEYLAGPTIVPATPHPLTDQKLPTTLGHEFSGTIEEVGSGVTGLKVGDRVAVKPNLYDSTCSNCTVGRFNCCEKVGFIGFSSGLSDHAVVDSRHAILLPDSIPLDVGALTGCGGDTALVEPLAVAWHAVSRSPLQLGDTVLVVGAGPISLAIIQVLKAKGITSIIAAEVSPRRREFALALGASEVFNPIEVDVIAQVLALTDNVGAAISFECSGVQAGLNTAIAGLRARGTTIVVSLWEKKPTIDASAFVFQEKHVTGAALYDDGDFEAVIAQIASGGIQPHSMITSKIRMEDIDEKGFKALIEEKDKHVKILVDISA</sequence>
<evidence type="ECO:0000256" key="2">
    <source>
        <dbReference type="ARBA" id="ARBA00008072"/>
    </source>
</evidence>
<evidence type="ECO:0000313" key="8">
    <source>
        <dbReference type="EMBL" id="CDM31127.1"/>
    </source>
</evidence>
<dbReference type="InterPro" id="IPR020843">
    <property type="entry name" value="ER"/>
</dbReference>
<name>W6QNA4_PENRF</name>
<dbReference type="GO" id="GO:0008270">
    <property type="term" value="F:zinc ion binding"/>
    <property type="evidence" value="ECO:0007669"/>
    <property type="project" value="InterPro"/>
</dbReference>
<dbReference type="PANTHER" id="PTHR43161">
    <property type="entry name" value="SORBITOL DEHYDROGENASE"/>
    <property type="match status" value="1"/>
</dbReference>
<keyword evidence="3 6" id="KW-0479">Metal-binding</keyword>
<evidence type="ECO:0000256" key="3">
    <source>
        <dbReference type="ARBA" id="ARBA00022723"/>
    </source>
</evidence>
<dbReference type="Proteomes" id="UP000030686">
    <property type="component" value="Unassembled WGS sequence"/>
</dbReference>
<evidence type="ECO:0000256" key="1">
    <source>
        <dbReference type="ARBA" id="ARBA00001947"/>
    </source>
</evidence>
<dbReference type="SMART" id="SM00829">
    <property type="entry name" value="PKS_ER"/>
    <property type="match status" value="1"/>
</dbReference>
<dbReference type="GO" id="GO:0034079">
    <property type="term" value="P:butanediol biosynthetic process"/>
    <property type="evidence" value="ECO:0007669"/>
    <property type="project" value="TreeGrafter"/>
</dbReference>
<dbReference type="STRING" id="1365484.W6QNA4"/>
<gene>
    <name evidence="8" type="primary">bdhA</name>
    <name evidence="8" type="ORF">PROQFM164_S02g001277</name>
</gene>
<proteinExistence type="inferred from homology"/>
<evidence type="ECO:0000256" key="6">
    <source>
        <dbReference type="RuleBase" id="RU361277"/>
    </source>
</evidence>
<reference evidence="8" key="1">
    <citation type="journal article" date="2014" name="Nat. Commun.">
        <title>Multiple recent horizontal transfers of a large genomic region in cheese making fungi.</title>
        <authorList>
            <person name="Cheeseman K."/>
            <person name="Ropars J."/>
            <person name="Renault P."/>
            <person name="Dupont J."/>
            <person name="Gouzy J."/>
            <person name="Branca A."/>
            <person name="Abraham A.L."/>
            <person name="Ceppi M."/>
            <person name="Conseiller E."/>
            <person name="Debuchy R."/>
            <person name="Malagnac F."/>
            <person name="Goarin A."/>
            <person name="Silar P."/>
            <person name="Lacoste S."/>
            <person name="Sallet E."/>
            <person name="Bensimon A."/>
            <person name="Giraud T."/>
            <person name="Brygoo Y."/>
        </authorList>
    </citation>
    <scope>NUCLEOTIDE SEQUENCE [LARGE SCALE GENOMIC DNA]</scope>
    <source>
        <strain evidence="8">FM164</strain>
    </source>
</reference>
<dbReference type="EMBL" id="HG792016">
    <property type="protein sequence ID" value="CDM31127.1"/>
    <property type="molecule type" value="Genomic_DNA"/>
</dbReference>
<organism evidence="8 9">
    <name type="scientific">Penicillium roqueforti (strain FM164)</name>
    <dbReference type="NCBI Taxonomy" id="1365484"/>
    <lineage>
        <taxon>Eukaryota</taxon>
        <taxon>Fungi</taxon>
        <taxon>Dikarya</taxon>
        <taxon>Ascomycota</taxon>
        <taxon>Pezizomycotina</taxon>
        <taxon>Eurotiomycetes</taxon>
        <taxon>Eurotiomycetidae</taxon>
        <taxon>Eurotiales</taxon>
        <taxon>Aspergillaceae</taxon>
        <taxon>Penicillium</taxon>
    </lineage>
</organism>
<dbReference type="AlphaFoldDB" id="W6QNA4"/>
<dbReference type="SUPFAM" id="SSF50129">
    <property type="entry name" value="GroES-like"/>
    <property type="match status" value="1"/>
</dbReference>
<dbReference type="CDD" id="cd08233">
    <property type="entry name" value="butanediol_DH_like"/>
    <property type="match status" value="1"/>
</dbReference>
<dbReference type="PROSITE" id="PS00059">
    <property type="entry name" value="ADH_ZINC"/>
    <property type="match status" value="1"/>
</dbReference>
<dbReference type="Gene3D" id="3.90.180.10">
    <property type="entry name" value="Medium-chain alcohol dehydrogenases, catalytic domain"/>
    <property type="match status" value="1"/>
</dbReference>
<dbReference type="Gene3D" id="3.40.50.720">
    <property type="entry name" value="NAD(P)-binding Rossmann-like Domain"/>
    <property type="match status" value="1"/>
</dbReference>
<keyword evidence="9" id="KW-1185">Reference proteome</keyword>
<evidence type="ECO:0000256" key="5">
    <source>
        <dbReference type="ARBA" id="ARBA00023002"/>
    </source>
</evidence>
<evidence type="ECO:0000256" key="4">
    <source>
        <dbReference type="ARBA" id="ARBA00022833"/>
    </source>
</evidence>
<dbReference type="GO" id="GO:0000721">
    <property type="term" value="F:(R,R)-butanediol dehydrogenase activity"/>
    <property type="evidence" value="ECO:0007669"/>
    <property type="project" value="TreeGrafter"/>
</dbReference>
<dbReference type="InterPro" id="IPR013149">
    <property type="entry name" value="ADH-like_C"/>
</dbReference>